<dbReference type="Proteomes" id="UP001467690">
    <property type="component" value="Unassembled WGS sequence"/>
</dbReference>
<comment type="caution">
    <text evidence="6">The sequence shown here is derived from an EMBL/GenBank/DDBJ whole genome shotgun (WGS) entry which is preliminary data.</text>
</comment>
<comment type="similarity">
    <text evidence="1">Belongs to the LysR transcriptional regulatory family.</text>
</comment>
<sequence length="302" mass="34089">MMKGLNEFIMVVEQGNFSSAAEKLGTTRARVSQVIAELELNLGTQLFKRSTRSMQLTSIGQAFYQQSRQGLIVLEQAVEQVKVKQNQLAGNIKVNSVGGLFAEQILAPVIMDFMQQYPNINIELDFSSDHIDLIADKYDLAVRMGDLPDSNLIARPLVYYPSYVCASADYLNQFAEITHPKYLEQHRCIVGSMKKWTFYQDKKDIKGHKSDKYEIHVEGQLVCANGHIAKQAALKGCGIVRLPAYYVAQEIEQGILQPAVKHWQTKGSQVSLVYAKTDYRAARLQLFIEYLCNVFRNKTPAV</sequence>
<dbReference type="InterPro" id="IPR058163">
    <property type="entry name" value="LysR-type_TF_proteobact-type"/>
</dbReference>
<dbReference type="InterPro" id="IPR000847">
    <property type="entry name" value="LysR_HTH_N"/>
</dbReference>
<dbReference type="PANTHER" id="PTHR30537">
    <property type="entry name" value="HTH-TYPE TRANSCRIPTIONAL REGULATOR"/>
    <property type="match status" value="1"/>
</dbReference>
<dbReference type="InterPro" id="IPR036390">
    <property type="entry name" value="WH_DNA-bd_sf"/>
</dbReference>
<dbReference type="InterPro" id="IPR036388">
    <property type="entry name" value="WH-like_DNA-bd_sf"/>
</dbReference>
<evidence type="ECO:0000256" key="3">
    <source>
        <dbReference type="ARBA" id="ARBA00023125"/>
    </source>
</evidence>
<evidence type="ECO:0000259" key="5">
    <source>
        <dbReference type="PROSITE" id="PS50931"/>
    </source>
</evidence>
<dbReference type="PANTHER" id="PTHR30537:SF5">
    <property type="entry name" value="HTH-TYPE TRANSCRIPTIONAL ACTIVATOR TTDR-RELATED"/>
    <property type="match status" value="1"/>
</dbReference>
<keyword evidence="7" id="KW-1185">Reference proteome</keyword>
<dbReference type="SUPFAM" id="SSF53850">
    <property type="entry name" value="Periplasmic binding protein-like II"/>
    <property type="match status" value="1"/>
</dbReference>
<dbReference type="InterPro" id="IPR005119">
    <property type="entry name" value="LysR_subst-bd"/>
</dbReference>
<proteinExistence type="inferred from homology"/>
<dbReference type="RefSeq" id="WP_143871182.1">
    <property type="nucleotide sequence ID" value="NZ_CP041660.1"/>
</dbReference>
<reference evidence="6 7" key="1">
    <citation type="submission" date="2024-06" db="EMBL/GenBank/DDBJ databases">
        <authorList>
            <person name="Chen R.Y."/>
        </authorList>
    </citation>
    <scope>NUCLEOTIDE SEQUENCE [LARGE SCALE GENOMIC DNA]</scope>
    <source>
        <strain evidence="6 7">D2</strain>
    </source>
</reference>
<evidence type="ECO:0000256" key="2">
    <source>
        <dbReference type="ARBA" id="ARBA00023015"/>
    </source>
</evidence>
<dbReference type="Gene3D" id="1.10.10.10">
    <property type="entry name" value="Winged helix-like DNA-binding domain superfamily/Winged helix DNA-binding domain"/>
    <property type="match status" value="1"/>
</dbReference>
<keyword evidence="3" id="KW-0238">DNA-binding</keyword>
<dbReference type="CDD" id="cd08422">
    <property type="entry name" value="PBP2_CrgA_like"/>
    <property type="match status" value="1"/>
</dbReference>
<feature type="domain" description="HTH lysR-type" evidence="5">
    <location>
        <begin position="1"/>
        <end position="57"/>
    </location>
</feature>
<dbReference type="Pfam" id="PF00126">
    <property type="entry name" value="HTH_1"/>
    <property type="match status" value="1"/>
</dbReference>
<protein>
    <submittedName>
        <fullName evidence="6">LysR substrate-binding domain-containing protein</fullName>
    </submittedName>
</protein>
<dbReference type="Pfam" id="PF03466">
    <property type="entry name" value="LysR_substrate"/>
    <property type="match status" value="1"/>
</dbReference>
<dbReference type="SUPFAM" id="SSF46785">
    <property type="entry name" value="Winged helix' DNA-binding domain"/>
    <property type="match status" value="1"/>
</dbReference>
<accession>A0ABV1RHL9</accession>
<gene>
    <name evidence="6" type="ORF">ABS311_10835</name>
</gene>
<dbReference type="Gene3D" id="3.40.190.290">
    <property type="match status" value="1"/>
</dbReference>
<dbReference type="PRINTS" id="PR00039">
    <property type="entry name" value="HTHLYSR"/>
</dbReference>
<dbReference type="EMBL" id="JBELOE010000211">
    <property type="protein sequence ID" value="MER2492374.1"/>
    <property type="molecule type" value="Genomic_DNA"/>
</dbReference>
<evidence type="ECO:0000313" key="6">
    <source>
        <dbReference type="EMBL" id="MER2492374.1"/>
    </source>
</evidence>
<keyword evidence="2" id="KW-0805">Transcription regulation</keyword>
<evidence type="ECO:0000256" key="4">
    <source>
        <dbReference type="ARBA" id="ARBA00023163"/>
    </source>
</evidence>
<evidence type="ECO:0000313" key="7">
    <source>
        <dbReference type="Proteomes" id="UP001467690"/>
    </source>
</evidence>
<organism evidence="6 7">
    <name type="scientific">Catenovulum sediminis</name>
    <dbReference type="NCBI Taxonomy" id="1740262"/>
    <lineage>
        <taxon>Bacteria</taxon>
        <taxon>Pseudomonadati</taxon>
        <taxon>Pseudomonadota</taxon>
        <taxon>Gammaproteobacteria</taxon>
        <taxon>Alteromonadales</taxon>
        <taxon>Alteromonadaceae</taxon>
        <taxon>Catenovulum</taxon>
    </lineage>
</organism>
<dbReference type="PROSITE" id="PS50931">
    <property type="entry name" value="HTH_LYSR"/>
    <property type="match status" value="1"/>
</dbReference>
<name>A0ABV1RHL9_9ALTE</name>
<evidence type="ECO:0000256" key="1">
    <source>
        <dbReference type="ARBA" id="ARBA00009437"/>
    </source>
</evidence>
<keyword evidence="4" id="KW-0804">Transcription</keyword>